<dbReference type="InterPro" id="IPR010982">
    <property type="entry name" value="Lambda_DNA-bd_dom_sf"/>
</dbReference>
<name>A0ABT2T546_9FIRM</name>
<protein>
    <submittedName>
        <fullName evidence="3">Helix-turn-helix domain-containing protein</fullName>
    </submittedName>
</protein>
<dbReference type="CDD" id="cd00093">
    <property type="entry name" value="HTH_XRE"/>
    <property type="match status" value="2"/>
</dbReference>
<dbReference type="Pfam" id="PF01381">
    <property type="entry name" value="HTH_3"/>
    <property type="match status" value="1"/>
</dbReference>
<reference evidence="3 4" key="1">
    <citation type="journal article" date="2021" name="ISME Commun">
        <title>Automated analysis of genomic sequences facilitates high-throughput and comprehensive description of bacteria.</title>
        <authorList>
            <person name="Hitch T.C.A."/>
        </authorList>
    </citation>
    <scope>NUCLEOTIDE SEQUENCE [LARGE SCALE GENOMIC DNA]</scope>
    <source>
        <strain evidence="3 4">Sanger_18</strain>
    </source>
</reference>
<keyword evidence="4" id="KW-1185">Reference proteome</keyword>
<feature type="domain" description="HTH cro/C1-type" evidence="2">
    <location>
        <begin position="48"/>
        <end position="102"/>
    </location>
</feature>
<dbReference type="Proteomes" id="UP001652432">
    <property type="component" value="Unassembled WGS sequence"/>
</dbReference>
<keyword evidence="1" id="KW-0238">DNA-binding</keyword>
<dbReference type="Pfam" id="PF13560">
    <property type="entry name" value="HTH_31"/>
    <property type="match status" value="1"/>
</dbReference>
<proteinExistence type="predicted"/>
<dbReference type="SMART" id="SM00530">
    <property type="entry name" value="HTH_XRE"/>
    <property type="match status" value="2"/>
</dbReference>
<evidence type="ECO:0000313" key="4">
    <source>
        <dbReference type="Proteomes" id="UP001652432"/>
    </source>
</evidence>
<dbReference type="EMBL" id="JAOQKJ010000011">
    <property type="protein sequence ID" value="MCU6745373.1"/>
    <property type="molecule type" value="Genomic_DNA"/>
</dbReference>
<dbReference type="PANTHER" id="PTHR46558:SF14">
    <property type="entry name" value="HTH-TYPE TRANSCRIPTIONAL REGULATOR ANSR"/>
    <property type="match status" value="1"/>
</dbReference>
<evidence type="ECO:0000259" key="2">
    <source>
        <dbReference type="PROSITE" id="PS50943"/>
    </source>
</evidence>
<sequence length="179" mass="20621">MGMQVPHSICNGVFNHTSLCEFHQGELLLHLTIPFEEKPKTNLQGDNLRYYRQRKQMTTRHIAEKLDIVPATVTMYENGKQSIPYDVAVKLADILEIEASLLYDDFFRFLAVPYTEVLKSVRTALGLSQKAFAEQIEIAPGYYYKLEGGNRRPSRKIYRKICAMLEATQKLQVFNLTKT</sequence>
<dbReference type="InterPro" id="IPR001387">
    <property type="entry name" value="Cro/C1-type_HTH"/>
</dbReference>
<dbReference type="RefSeq" id="WP_262575410.1">
    <property type="nucleotide sequence ID" value="NZ_JAOQKJ010000011.1"/>
</dbReference>
<dbReference type="SUPFAM" id="SSF47413">
    <property type="entry name" value="lambda repressor-like DNA-binding domains"/>
    <property type="match status" value="2"/>
</dbReference>
<organism evidence="3 4">
    <name type="scientific">Suilimivivens aceti</name>
    <dbReference type="NCBI Taxonomy" id="2981774"/>
    <lineage>
        <taxon>Bacteria</taxon>
        <taxon>Bacillati</taxon>
        <taxon>Bacillota</taxon>
        <taxon>Clostridia</taxon>
        <taxon>Lachnospirales</taxon>
        <taxon>Lachnospiraceae</taxon>
        <taxon>Suilimivivens</taxon>
    </lineage>
</organism>
<gene>
    <name evidence="3" type="ORF">OCV77_12885</name>
</gene>
<accession>A0ABT2T546</accession>
<feature type="domain" description="HTH cro/C1-type" evidence="2">
    <location>
        <begin position="118"/>
        <end position="172"/>
    </location>
</feature>
<dbReference type="Gene3D" id="1.10.260.40">
    <property type="entry name" value="lambda repressor-like DNA-binding domains"/>
    <property type="match status" value="2"/>
</dbReference>
<evidence type="ECO:0000256" key="1">
    <source>
        <dbReference type="ARBA" id="ARBA00023125"/>
    </source>
</evidence>
<dbReference type="PROSITE" id="PS50943">
    <property type="entry name" value="HTH_CROC1"/>
    <property type="match status" value="2"/>
</dbReference>
<dbReference type="PANTHER" id="PTHR46558">
    <property type="entry name" value="TRACRIPTIONAL REGULATORY PROTEIN-RELATED-RELATED"/>
    <property type="match status" value="1"/>
</dbReference>
<comment type="caution">
    <text evidence="3">The sequence shown here is derived from an EMBL/GenBank/DDBJ whole genome shotgun (WGS) entry which is preliminary data.</text>
</comment>
<evidence type="ECO:0000313" key="3">
    <source>
        <dbReference type="EMBL" id="MCU6745373.1"/>
    </source>
</evidence>